<dbReference type="CDD" id="cd00093">
    <property type="entry name" value="HTH_XRE"/>
    <property type="match status" value="1"/>
</dbReference>
<accession>A0A4R3ZQI7</accession>
<reference evidence="2 3" key="1">
    <citation type="submission" date="2019-03" db="EMBL/GenBank/DDBJ databases">
        <title>Root nodule microbial communities of legume samples collected from USA, Mexico and Botswana.</title>
        <authorList>
            <person name="Hirsch A."/>
        </authorList>
    </citation>
    <scope>NUCLEOTIDE SEQUENCE [LARGE SCALE GENOMIC DNA]</scope>
    <source>
        <strain evidence="2 3">55</strain>
    </source>
</reference>
<dbReference type="InterPro" id="IPR001387">
    <property type="entry name" value="Cro/C1-type_HTH"/>
</dbReference>
<proteinExistence type="predicted"/>
<dbReference type="Pfam" id="PF01381">
    <property type="entry name" value="HTH_3"/>
    <property type="match status" value="1"/>
</dbReference>
<dbReference type="AlphaFoldDB" id="A0A4R3ZQI7"/>
<comment type="caution">
    <text evidence="2">The sequence shown here is derived from an EMBL/GenBank/DDBJ whole genome shotgun (WGS) entry which is preliminary data.</text>
</comment>
<dbReference type="SUPFAM" id="SSF47413">
    <property type="entry name" value="lambda repressor-like DNA-binding domains"/>
    <property type="match status" value="1"/>
</dbReference>
<dbReference type="InterPro" id="IPR010982">
    <property type="entry name" value="Lambda_DNA-bd_dom_sf"/>
</dbReference>
<sequence>MEIVAGVKELGGDLSQPYLSQLLRGTHEPSERVVRDLAAFFGVSPEYFVDDDEYRRTNDYIALLRKVSDSEVLAVSARAVDLPPDALARIRNAVEEERRRAGLD</sequence>
<evidence type="ECO:0000313" key="2">
    <source>
        <dbReference type="EMBL" id="TCW21358.1"/>
    </source>
</evidence>
<feature type="domain" description="HTH cro/C1-type" evidence="1">
    <location>
        <begin position="13"/>
        <end position="48"/>
    </location>
</feature>
<organism evidence="2 3">
    <name type="scientific">Dietzia cinnamea</name>
    <dbReference type="NCBI Taxonomy" id="321318"/>
    <lineage>
        <taxon>Bacteria</taxon>
        <taxon>Bacillati</taxon>
        <taxon>Actinomycetota</taxon>
        <taxon>Actinomycetes</taxon>
        <taxon>Mycobacteriales</taxon>
        <taxon>Dietziaceae</taxon>
        <taxon>Dietzia</taxon>
    </lineage>
</organism>
<dbReference type="Gene3D" id="1.10.260.40">
    <property type="entry name" value="lambda repressor-like DNA-binding domains"/>
    <property type="match status" value="1"/>
</dbReference>
<evidence type="ECO:0000313" key="3">
    <source>
        <dbReference type="Proteomes" id="UP000295805"/>
    </source>
</evidence>
<dbReference type="Proteomes" id="UP000295805">
    <property type="component" value="Unassembled WGS sequence"/>
</dbReference>
<dbReference type="GO" id="GO:0003677">
    <property type="term" value="F:DNA binding"/>
    <property type="evidence" value="ECO:0007669"/>
    <property type="project" value="InterPro"/>
</dbReference>
<protein>
    <submittedName>
        <fullName evidence="2">Helix-turn-helix protein</fullName>
    </submittedName>
</protein>
<dbReference type="PROSITE" id="PS50943">
    <property type="entry name" value="HTH_CROC1"/>
    <property type="match status" value="1"/>
</dbReference>
<evidence type="ECO:0000259" key="1">
    <source>
        <dbReference type="PROSITE" id="PS50943"/>
    </source>
</evidence>
<dbReference type="EMBL" id="SMCX01000024">
    <property type="protein sequence ID" value="TCW21358.1"/>
    <property type="molecule type" value="Genomic_DNA"/>
</dbReference>
<gene>
    <name evidence="2" type="ORF">EDD19_12411</name>
</gene>
<name>A0A4R3ZQI7_9ACTN</name>